<organism evidence="1 2">
    <name type="scientific">Scylla paramamosain</name>
    <name type="common">Mud crab</name>
    <dbReference type="NCBI Taxonomy" id="85552"/>
    <lineage>
        <taxon>Eukaryota</taxon>
        <taxon>Metazoa</taxon>
        <taxon>Ecdysozoa</taxon>
        <taxon>Arthropoda</taxon>
        <taxon>Crustacea</taxon>
        <taxon>Multicrustacea</taxon>
        <taxon>Malacostraca</taxon>
        <taxon>Eumalacostraca</taxon>
        <taxon>Eucarida</taxon>
        <taxon>Decapoda</taxon>
        <taxon>Pleocyemata</taxon>
        <taxon>Brachyura</taxon>
        <taxon>Eubrachyura</taxon>
        <taxon>Portunoidea</taxon>
        <taxon>Portunidae</taxon>
        <taxon>Portuninae</taxon>
        <taxon>Scylla</taxon>
    </lineage>
</organism>
<comment type="caution">
    <text evidence="1">The sequence shown here is derived from an EMBL/GenBank/DDBJ whole genome shotgun (WGS) entry which is preliminary data.</text>
</comment>
<dbReference type="Proteomes" id="UP001487740">
    <property type="component" value="Unassembled WGS sequence"/>
</dbReference>
<dbReference type="EMBL" id="JARAKH010000007">
    <property type="protein sequence ID" value="KAK8403128.1"/>
    <property type="molecule type" value="Genomic_DNA"/>
</dbReference>
<accession>A0AAW0UV77</accession>
<proteinExistence type="predicted"/>
<dbReference type="AlphaFoldDB" id="A0AAW0UV77"/>
<keyword evidence="2" id="KW-1185">Reference proteome</keyword>
<sequence length="125" mass="14551">MKWRERSVLSDEVTAVPPSLCLRTSHHALDHSDRLKETRRLRGQLIVVFKILRGFDNVDYRCLFQLSKGHTRNNGYKLELKRYNRDLCGNFFSHKICSRWNALSSDVVNSDSVEQFKIPTRQGAA</sequence>
<evidence type="ECO:0000313" key="2">
    <source>
        <dbReference type="Proteomes" id="UP001487740"/>
    </source>
</evidence>
<reference evidence="1 2" key="1">
    <citation type="submission" date="2023-03" db="EMBL/GenBank/DDBJ databases">
        <title>High-quality genome of Scylla paramamosain provides insights in environmental adaptation.</title>
        <authorList>
            <person name="Zhang L."/>
        </authorList>
    </citation>
    <scope>NUCLEOTIDE SEQUENCE [LARGE SCALE GENOMIC DNA]</scope>
    <source>
        <strain evidence="1">LZ_2023a</strain>
        <tissue evidence="1">Muscle</tissue>
    </source>
</reference>
<protein>
    <submittedName>
        <fullName evidence="1">Uncharacterized protein</fullName>
    </submittedName>
</protein>
<gene>
    <name evidence="1" type="ORF">O3P69_000965</name>
</gene>
<name>A0AAW0UV77_SCYPA</name>
<evidence type="ECO:0000313" key="1">
    <source>
        <dbReference type="EMBL" id="KAK8403128.1"/>
    </source>
</evidence>